<keyword evidence="5" id="KW-1185">Reference proteome</keyword>
<evidence type="ECO:0000313" key="4">
    <source>
        <dbReference type="EMBL" id="KAF2799632.1"/>
    </source>
</evidence>
<dbReference type="PANTHER" id="PTHR34598:SF3">
    <property type="entry name" value="OXIDOREDUCTASE AN1597"/>
    <property type="match status" value="1"/>
</dbReference>
<dbReference type="GO" id="GO:0016491">
    <property type="term" value="F:oxidoreductase activity"/>
    <property type="evidence" value="ECO:0007669"/>
    <property type="project" value="UniProtKB-KW"/>
</dbReference>
<evidence type="ECO:0000256" key="1">
    <source>
        <dbReference type="ARBA" id="ARBA00023002"/>
    </source>
</evidence>
<dbReference type="AlphaFoldDB" id="A0A6A6XT31"/>
<dbReference type="PANTHER" id="PTHR34598">
    <property type="entry name" value="BLL6449 PROTEIN"/>
    <property type="match status" value="1"/>
</dbReference>
<dbReference type="OrthoDB" id="412788at2759"/>
<dbReference type="Proteomes" id="UP000799757">
    <property type="component" value="Unassembled WGS sequence"/>
</dbReference>
<feature type="compositionally biased region" description="Polar residues" evidence="3">
    <location>
        <begin position="118"/>
        <end position="128"/>
    </location>
</feature>
<proteinExistence type="inferred from homology"/>
<protein>
    <recommendedName>
        <fullName evidence="6">Methyltransferase</fullName>
    </recommendedName>
</protein>
<evidence type="ECO:0000313" key="5">
    <source>
        <dbReference type="Proteomes" id="UP000799757"/>
    </source>
</evidence>
<evidence type="ECO:0008006" key="6">
    <source>
        <dbReference type="Google" id="ProtNLM"/>
    </source>
</evidence>
<feature type="region of interest" description="Disordered" evidence="3">
    <location>
        <begin position="110"/>
        <end position="131"/>
    </location>
</feature>
<dbReference type="InterPro" id="IPR044053">
    <property type="entry name" value="AsaB-like"/>
</dbReference>
<name>A0A6A6XT31_9PLEO</name>
<evidence type="ECO:0000256" key="3">
    <source>
        <dbReference type="SAM" id="MobiDB-lite"/>
    </source>
</evidence>
<dbReference type="EMBL" id="MU001761">
    <property type="protein sequence ID" value="KAF2799632.1"/>
    <property type="molecule type" value="Genomic_DNA"/>
</dbReference>
<comment type="similarity">
    <text evidence="2">Belongs to the asaB hydroxylase/desaturase family.</text>
</comment>
<reference evidence="4" key="1">
    <citation type="journal article" date="2020" name="Stud. Mycol.">
        <title>101 Dothideomycetes genomes: a test case for predicting lifestyles and emergence of pathogens.</title>
        <authorList>
            <person name="Haridas S."/>
            <person name="Albert R."/>
            <person name="Binder M."/>
            <person name="Bloem J."/>
            <person name="Labutti K."/>
            <person name="Salamov A."/>
            <person name="Andreopoulos B."/>
            <person name="Baker S."/>
            <person name="Barry K."/>
            <person name="Bills G."/>
            <person name="Bluhm B."/>
            <person name="Cannon C."/>
            <person name="Castanera R."/>
            <person name="Culley D."/>
            <person name="Daum C."/>
            <person name="Ezra D."/>
            <person name="Gonzalez J."/>
            <person name="Henrissat B."/>
            <person name="Kuo A."/>
            <person name="Liang C."/>
            <person name="Lipzen A."/>
            <person name="Lutzoni F."/>
            <person name="Magnuson J."/>
            <person name="Mondo S."/>
            <person name="Nolan M."/>
            <person name="Ohm R."/>
            <person name="Pangilinan J."/>
            <person name="Park H.-J."/>
            <person name="Ramirez L."/>
            <person name="Alfaro M."/>
            <person name="Sun H."/>
            <person name="Tritt A."/>
            <person name="Yoshinaga Y."/>
            <person name="Zwiers L.-H."/>
            <person name="Turgeon B."/>
            <person name="Goodwin S."/>
            <person name="Spatafora J."/>
            <person name="Crous P."/>
            <person name="Grigoriev I."/>
        </authorList>
    </citation>
    <scope>NUCLEOTIDE SEQUENCE</scope>
    <source>
        <strain evidence="4">CBS 109.77</strain>
    </source>
</reference>
<gene>
    <name evidence="4" type="ORF">K505DRAFT_332435</name>
</gene>
<evidence type="ECO:0000256" key="2">
    <source>
        <dbReference type="ARBA" id="ARBA00023604"/>
    </source>
</evidence>
<keyword evidence="1" id="KW-0560">Oxidoreductase</keyword>
<dbReference type="NCBIfam" id="NF041278">
    <property type="entry name" value="CmcJ_NvfI_EfuI"/>
    <property type="match status" value="1"/>
</dbReference>
<accession>A0A6A6XT31</accession>
<organism evidence="4 5">
    <name type="scientific">Melanomma pulvis-pyrius CBS 109.77</name>
    <dbReference type="NCBI Taxonomy" id="1314802"/>
    <lineage>
        <taxon>Eukaryota</taxon>
        <taxon>Fungi</taxon>
        <taxon>Dikarya</taxon>
        <taxon>Ascomycota</taxon>
        <taxon>Pezizomycotina</taxon>
        <taxon>Dothideomycetes</taxon>
        <taxon>Pleosporomycetidae</taxon>
        <taxon>Pleosporales</taxon>
        <taxon>Melanommataceae</taxon>
        <taxon>Melanomma</taxon>
    </lineage>
</organism>
<sequence length="299" mass="34367">MTATHSGDREATMDYIRPDSKMNRRYMSAGAEVSTGKYETRKVHVQDARPEMDKFTLDSTGFQLVKHESRVQDWTNMEELESTYVDEIHDLVRKMTGADKVVVFGPVRRTTEDKKPNSPDTAWNNQPPASDVHVDYTPIRAECLAEDFAKKNGLDRSAYKRVKFINLWRAVTPGPQNWPLAVCRGDIIDDDEGVVNHLLYVDEIPDFNAIPETLSEDPMHPEGTLFTYRSSHQWIYFSDMSKDELLLFTLYDGRGSTNGSTRGLKKERPWRVPHCAFFNNMDGAKLRESVEIRTVCFFK</sequence>